<dbReference type="NCBIfam" id="TIGR02532">
    <property type="entry name" value="IV_pilin_GFxxxE"/>
    <property type="match status" value="1"/>
</dbReference>
<dbReference type="EMBL" id="PGXC01000005">
    <property type="protein sequence ID" value="PKK90480.1"/>
    <property type="molecule type" value="Genomic_DNA"/>
</dbReference>
<evidence type="ECO:0000313" key="2">
    <source>
        <dbReference type="EMBL" id="PKK90480.1"/>
    </source>
</evidence>
<protein>
    <submittedName>
        <fullName evidence="2">Uncharacterized protein</fullName>
    </submittedName>
</protein>
<evidence type="ECO:0000313" key="3">
    <source>
        <dbReference type="Proteomes" id="UP000233256"/>
    </source>
</evidence>
<dbReference type="AlphaFoldDB" id="A0A2N1PQ69"/>
<keyword evidence="1" id="KW-1133">Transmembrane helix</keyword>
<evidence type="ECO:0000256" key="1">
    <source>
        <dbReference type="SAM" id="Phobius"/>
    </source>
</evidence>
<keyword evidence="1" id="KW-0812">Transmembrane</keyword>
<gene>
    <name evidence="2" type="ORF">CVV64_08945</name>
</gene>
<organism evidence="2 3">
    <name type="scientific">Candidatus Wallbacteria bacterium HGW-Wallbacteria-1</name>
    <dbReference type="NCBI Taxonomy" id="2013854"/>
    <lineage>
        <taxon>Bacteria</taxon>
        <taxon>Candidatus Walliibacteriota</taxon>
    </lineage>
</organism>
<comment type="caution">
    <text evidence="2">The sequence shown here is derived from an EMBL/GenBank/DDBJ whole genome shotgun (WGS) entry which is preliminary data.</text>
</comment>
<sequence length="266" mass="30247">MKPKQKKTDPDTAFNENHLMSRRITHQSSYLRSYSLGRRSQGYSLMEILIVLGIVSLMSVMMANMFSSGSRLFATGTWNQIQLTKCNVAMRKLMGEIVRASNENEARMGTVVVGSITYDLPQVETRHRNFTYEATTTAQGSSVENKIFTFEINQMDTDATFSTTIETIVCNGYMKDDTLFFEKEKYDSTGVTTLEPRHEILDQIDRLEISHDPILDSMSRESRAMLNLKFILRNPKNTNNNFQVQRSCTINVKAACVSEVAASYRP</sequence>
<proteinExistence type="predicted"/>
<feature type="transmembrane region" description="Helical" evidence="1">
    <location>
        <begin position="42"/>
        <end position="63"/>
    </location>
</feature>
<accession>A0A2N1PQ69</accession>
<keyword evidence="1" id="KW-0472">Membrane</keyword>
<dbReference type="InterPro" id="IPR012902">
    <property type="entry name" value="N_methyl_site"/>
</dbReference>
<reference evidence="2 3" key="1">
    <citation type="journal article" date="2017" name="ISME J.">
        <title>Potential for microbial H2 and metal transformations associated with novel bacteria and archaea in deep terrestrial subsurface sediments.</title>
        <authorList>
            <person name="Hernsdorf A.W."/>
            <person name="Amano Y."/>
            <person name="Miyakawa K."/>
            <person name="Ise K."/>
            <person name="Suzuki Y."/>
            <person name="Anantharaman K."/>
            <person name="Probst A."/>
            <person name="Burstein D."/>
            <person name="Thomas B.C."/>
            <person name="Banfield J.F."/>
        </authorList>
    </citation>
    <scope>NUCLEOTIDE SEQUENCE [LARGE SCALE GENOMIC DNA]</scope>
    <source>
        <strain evidence="2">HGW-Wallbacteria-1</strain>
    </source>
</reference>
<name>A0A2N1PQ69_9BACT</name>
<dbReference type="Proteomes" id="UP000233256">
    <property type="component" value="Unassembled WGS sequence"/>
</dbReference>